<proteinExistence type="inferred from homology"/>
<evidence type="ECO:0000313" key="10">
    <source>
        <dbReference type="EMBL" id="KAF5910594.1"/>
    </source>
</evidence>
<dbReference type="AlphaFoldDB" id="A0A7J7E4Q5"/>
<keyword evidence="4" id="KW-0132">Cell division</keyword>
<feature type="compositionally biased region" description="Basic and acidic residues" evidence="9">
    <location>
        <begin position="40"/>
        <end position="52"/>
    </location>
</feature>
<evidence type="ECO:0000256" key="4">
    <source>
        <dbReference type="ARBA" id="ARBA00022618"/>
    </source>
</evidence>
<evidence type="ECO:0000256" key="6">
    <source>
        <dbReference type="ARBA" id="ARBA00023054"/>
    </source>
</evidence>
<feature type="compositionally biased region" description="Polar residues" evidence="9">
    <location>
        <begin position="53"/>
        <end position="68"/>
    </location>
</feature>
<keyword evidence="11" id="KW-1185">Reference proteome</keyword>
<keyword evidence="5" id="KW-0159">Chromosome partition</keyword>
<comment type="caution">
    <text evidence="10">The sequence shown here is derived from an EMBL/GenBank/DDBJ whole genome shotgun (WGS) entry which is preliminary data.</text>
</comment>
<dbReference type="GO" id="GO:0051177">
    <property type="term" value="P:meiotic sister chromatid cohesion"/>
    <property type="evidence" value="ECO:0007669"/>
    <property type="project" value="TreeGrafter"/>
</dbReference>
<evidence type="ECO:0000256" key="2">
    <source>
        <dbReference type="ARBA" id="ARBA00010845"/>
    </source>
</evidence>
<accession>A0A7J7E4Q5</accession>
<sequence length="105" mass="11842">MIPLPWFHQSSFLLPASKKKRVSKQCKLMRLPFASFAIDSREEGGTKNHSDQSSKSSLVSEIRNVQSISHRKEKPSPSIVTERKKCISSWESNNPADTPCVIDLD</sequence>
<dbReference type="GO" id="GO:0051301">
    <property type="term" value="P:cell division"/>
    <property type="evidence" value="ECO:0007669"/>
    <property type="project" value="UniProtKB-KW"/>
</dbReference>
<dbReference type="InterPro" id="IPR038889">
    <property type="entry name" value="Shugoshin1/2"/>
</dbReference>
<comment type="subcellular location">
    <subcellularLocation>
        <location evidence="1">Chromosome</location>
        <location evidence="1">Centromere</location>
    </subcellularLocation>
</comment>
<evidence type="ECO:0000256" key="8">
    <source>
        <dbReference type="ARBA" id="ARBA00023328"/>
    </source>
</evidence>
<evidence type="ECO:0000256" key="7">
    <source>
        <dbReference type="ARBA" id="ARBA00023306"/>
    </source>
</evidence>
<protein>
    <submittedName>
        <fullName evidence="10">Uncharacterized protein</fullName>
    </submittedName>
</protein>
<evidence type="ECO:0000313" key="11">
    <source>
        <dbReference type="Proteomes" id="UP000551758"/>
    </source>
</evidence>
<dbReference type="GO" id="GO:0000776">
    <property type="term" value="C:kinetochore"/>
    <property type="evidence" value="ECO:0007669"/>
    <property type="project" value="TreeGrafter"/>
</dbReference>
<keyword evidence="6" id="KW-0175">Coiled coil</keyword>
<gene>
    <name evidence="10" type="ORF">HPG69_004682</name>
</gene>
<dbReference type="GO" id="GO:0007059">
    <property type="term" value="P:chromosome segregation"/>
    <property type="evidence" value="ECO:0007669"/>
    <property type="project" value="UniProtKB-KW"/>
</dbReference>
<evidence type="ECO:0000256" key="3">
    <source>
        <dbReference type="ARBA" id="ARBA00022454"/>
    </source>
</evidence>
<evidence type="ECO:0000256" key="5">
    <source>
        <dbReference type="ARBA" id="ARBA00022829"/>
    </source>
</evidence>
<evidence type="ECO:0000256" key="1">
    <source>
        <dbReference type="ARBA" id="ARBA00004584"/>
    </source>
</evidence>
<comment type="similarity">
    <text evidence="2">Belongs to the shugoshin family.</text>
</comment>
<evidence type="ECO:0000256" key="9">
    <source>
        <dbReference type="SAM" id="MobiDB-lite"/>
    </source>
</evidence>
<dbReference type="EMBL" id="JACDTQ010004070">
    <property type="protein sequence ID" value="KAF5910594.1"/>
    <property type="molecule type" value="Genomic_DNA"/>
</dbReference>
<dbReference type="PANTHER" id="PTHR21577:SF3">
    <property type="entry name" value="SHUGOSHIN 1-RELATED"/>
    <property type="match status" value="1"/>
</dbReference>
<feature type="region of interest" description="Disordered" evidence="9">
    <location>
        <begin position="40"/>
        <end position="80"/>
    </location>
</feature>
<dbReference type="PANTHER" id="PTHR21577">
    <property type="entry name" value="SHUGOSHIN"/>
    <property type="match status" value="1"/>
</dbReference>
<name>A0A7J7E4Q5_DICBM</name>
<organism evidence="10 11">
    <name type="scientific">Diceros bicornis minor</name>
    <name type="common">South-central black rhinoceros</name>
    <dbReference type="NCBI Taxonomy" id="77932"/>
    <lineage>
        <taxon>Eukaryota</taxon>
        <taxon>Metazoa</taxon>
        <taxon>Chordata</taxon>
        <taxon>Craniata</taxon>
        <taxon>Vertebrata</taxon>
        <taxon>Euteleostomi</taxon>
        <taxon>Mammalia</taxon>
        <taxon>Eutheria</taxon>
        <taxon>Laurasiatheria</taxon>
        <taxon>Perissodactyla</taxon>
        <taxon>Rhinocerotidae</taxon>
        <taxon>Diceros</taxon>
    </lineage>
</organism>
<keyword evidence="3" id="KW-0158">Chromosome</keyword>
<keyword evidence="7" id="KW-0131">Cell cycle</keyword>
<keyword evidence="8" id="KW-0137">Centromere</keyword>
<reference evidence="10 11" key="1">
    <citation type="journal article" date="2020" name="Mol. Biol. Evol.">
        <title>Interspecific Gene Flow and the Evolution of Specialization in Black and White Rhinoceros.</title>
        <authorList>
            <person name="Moodley Y."/>
            <person name="Westbury M.V."/>
            <person name="Russo I.M."/>
            <person name="Gopalakrishnan S."/>
            <person name="Rakotoarivelo A."/>
            <person name="Olsen R.A."/>
            <person name="Prost S."/>
            <person name="Tunstall T."/>
            <person name="Ryder O.A."/>
            <person name="Dalen L."/>
            <person name="Bruford M.W."/>
        </authorList>
    </citation>
    <scope>NUCLEOTIDE SEQUENCE [LARGE SCALE GENOMIC DNA]</scope>
    <source>
        <strain evidence="10">SBR-YM</strain>
        <tissue evidence="10">Skin</tissue>
    </source>
</reference>
<dbReference type="Proteomes" id="UP000551758">
    <property type="component" value="Unassembled WGS sequence"/>
</dbReference>